<dbReference type="AlphaFoldDB" id="A0A2T4JVX5"/>
<comment type="caution">
    <text evidence="3">The sequence shown here is derived from an EMBL/GenBank/DDBJ whole genome shotgun (WGS) entry which is preliminary data.</text>
</comment>
<gene>
    <name evidence="3" type="ORF">C5F48_09185</name>
</gene>
<dbReference type="EMBL" id="PZKG01000031">
    <property type="protein sequence ID" value="PTE22035.1"/>
    <property type="molecule type" value="Genomic_DNA"/>
</dbReference>
<dbReference type="Gene3D" id="3.30.1370.60">
    <property type="entry name" value="Hypothetical oxidoreductase yiak, domain 2"/>
    <property type="match status" value="1"/>
</dbReference>
<comment type="similarity">
    <text evidence="1">Belongs to the LDH2/MDH2 oxidoreductase family.</text>
</comment>
<dbReference type="OrthoDB" id="9811519at2"/>
<dbReference type="InterPro" id="IPR036111">
    <property type="entry name" value="Mal/L-sulfo/L-lacto_DH-like_sf"/>
</dbReference>
<keyword evidence="2" id="KW-0560">Oxidoreductase</keyword>
<sequence>MAPRRFHYCICERINEYKPGRTEEDFVPGQSRTFTEAGLTEAVAAMFAAHDVPETDARRVAECLVLADLRGVASHGVSRVPIYLERLRRGLVKPRPEMVLERPMSVAARLDADDALGFVAATRAMAEAIDMAREHGMGMCAVRRSTHFGMAANYLLQATDAGMAAFVFTNASRAMPIWGGRAPFLGTSPFAFAAPAGERPVVLDMALSVVARGKVRRAAARGEPIPLGWALDAEGNPTTDAQKGYEGVVLPLAGPKGSGLSLMMEIVAGVMSGSAFGGEVGNQYSDFDAPQDAGHVFMAFRPGLFLEPGAYEDRMAELIRRAKDQPLAAGVEEIMMPGEIEARATETRRRDGIRLDGEDLRLLAEEAARLGVALPQ</sequence>
<dbReference type="Pfam" id="PF02615">
    <property type="entry name" value="Ldh_2"/>
    <property type="match status" value="1"/>
</dbReference>
<dbReference type="Gene3D" id="1.10.1530.10">
    <property type="match status" value="1"/>
</dbReference>
<dbReference type="InterPro" id="IPR003767">
    <property type="entry name" value="Malate/L-lactate_DH-like"/>
</dbReference>
<evidence type="ECO:0000256" key="2">
    <source>
        <dbReference type="ARBA" id="ARBA00023002"/>
    </source>
</evidence>
<name>A0A2T4JVX5_9RHOB</name>
<reference evidence="3 4" key="1">
    <citation type="submission" date="2018-03" db="EMBL/GenBank/DDBJ databases">
        <title>Cereibacter changlensis.</title>
        <authorList>
            <person name="Meyer T.E."/>
            <person name="Miller S."/>
            <person name="Lodha T."/>
            <person name="Gandham S."/>
            <person name="Chintalapati S."/>
            <person name="Chintalapati V.R."/>
        </authorList>
    </citation>
    <scope>NUCLEOTIDE SEQUENCE [LARGE SCALE GENOMIC DNA]</scope>
    <source>
        <strain evidence="3 4">JA139</strain>
    </source>
</reference>
<dbReference type="InterPro" id="IPR043144">
    <property type="entry name" value="Mal/L-sulf/L-lact_DH-like_ah"/>
</dbReference>
<evidence type="ECO:0000313" key="4">
    <source>
        <dbReference type="Proteomes" id="UP000241010"/>
    </source>
</evidence>
<protein>
    <submittedName>
        <fullName evidence="3">Hydroxyacid dehydrogenase</fullName>
    </submittedName>
</protein>
<keyword evidence="4" id="KW-1185">Reference proteome</keyword>
<dbReference type="PANTHER" id="PTHR11091:SF0">
    <property type="entry name" value="MALATE DEHYDROGENASE"/>
    <property type="match status" value="1"/>
</dbReference>
<dbReference type="InterPro" id="IPR043143">
    <property type="entry name" value="Mal/L-sulf/L-lact_DH-like_NADP"/>
</dbReference>
<organism evidence="3 4">
    <name type="scientific">Cereibacter changlensis JA139</name>
    <dbReference type="NCBI Taxonomy" id="1188249"/>
    <lineage>
        <taxon>Bacteria</taxon>
        <taxon>Pseudomonadati</taxon>
        <taxon>Pseudomonadota</taxon>
        <taxon>Alphaproteobacteria</taxon>
        <taxon>Rhodobacterales</taxon>
        <taxon>Paracoccaceae</taxon>
        <taxon>Cereibacter</taxon>
    </lineage>
</organism>
<dbReference type="Proteomes" id="UP000241010">
    <property type="component" value="Unassembled WGS sequence"/>
</dbReference>
<dbReference type="SUPFAM" id="SSF89733">
    <property type="entry name" value="L-sulfolactate dehydrogenase-like"/>
    <property type="match status" value="1"/>
</dbReference>
<accession>A0A2T4JVX5</accession>
<evidence type="ECO:0000313" key="3">
    <source>
        <dbReference type="EMBL" id="PTE22035.1"/>
    </source>
</evidence>
<dbReference type="GO" id="GO:0016491">
    <property type="term" value="F:oxidoreductase activity"/>
    <property type="evidence" value="ECO:0007669"/>
    <property type="project" value="UniProtKB-KW"/>
</dbReference>
<proteinExistence type="inferred from homology"/>
<evidence type="ECO:0000256" key="1">
    <source>
        <dbReference type="ARBA" id="ARBA00006056"/>
    </source>
</evidence>
<dbReference type="PANTHER" id="PTHR11091">
    <property type="entry name" value="OXIDOREDUCTASE-RELATED"/>
    <property type="match status" value="1"/>
</dbReference>